<evidence type="ECO:0000313" key="13">
    <source>
        <dbReference type="Proteomes" id="UP001652625"/>
    </source>
</evidence>
<evidence type="ECO:0000256" key="10">
    <source>
        <dbReference type="PROSITE-ProRule" id="PRU01011"/>
    </source>
</evidence>
<dbReference type="Pfam" id="PF00413">
    <property type="entry name" value="Peptidase_M10"/>
    <property type="match status" value="1"/>
</dbReference>
<feature type="repeat" description="Hemopexin" evidence="10">
    <location>
        <begin position="461"/>
        <end position="505"/>
    </location>
</feature>
<dbReference type="InterPro" id="IPR018487">
    <property type="entry name" value="Hemopexin-like_repeat"/>
</dbReference>
<dbReference type="Gene3D" id="3.40.390.10">
    <property type="entry name" value="Collagenase (Catalytic Domain)"/>
    <property type="match status" value="1"/>
</dbReference>
<keyword evidence="3" id="KW-0645">Protease</keyword>
<keyword evidence="9" id="KW-0865">Zymogen</keyword>
<keyword evidence="7" id="KW-0862">Zinc</keyword>
<evidence type="ECO:0000313" key="14">
    <source>
        <dbReference type="RefSeq" id="XP_065647518.1"/>
    </source>
</evidence>
<evidence type="ECO:0000256" key="7">
    <source>
        <dbReference type="ARBA" id="ARBA00022833"/>
    </source>
</evidence>
<dbReference type="Pfam" id="PF00045">
    <property type="entry name" value="Hemopexin"/>
    <property type="match status" value="2"/>
</dbReference>
<dbReference type="PROSITE" id="PS51642">
    <property type="entry name" value="HEMOPEXIN_2"/>
    <property type="match status" value="3"/>
</dbReference>
<evidence type="ECO:0000256" key="2">
    <source>
        <dbReference type="ARBA" id="ARBA00010370"/>
    </source>
</evidence>
<dbReference type="InterPro" id="IPR021190">
    <property type="entry name" value="Pept_M10A"/>
</dbReference>
<dbReference type="SUPFAM" id="SSF50923">
    <property type="entry name" value="Hemopexin-like domain"/>
    <property type="match status" value="1"/>
</dbReference>
<evidence type="ECO:0000256" key="3">
    <source>
        <dbReference type="ARBA" id="ARBA00022670"/>
    </source>
</evidence>
<dbReference type="CDD" id="cd00094">
    <property type="entry name" value="HX"/>
    <property type="match status" value="1"/>
</dbReference>
<keyword evidence="5" id="KW-0677">Repeat</keyword>
<evidence type="ECO:0000256" key="8">
    <source>
        <dbReference type="ARBA" id="ARBA00023049"/>
    </source>
</evidence>
<reference evidence="14" key="2">
    <citation type="submission" date="2025-08" db="UniProtKB">
        <authorList>
            <consortium name="RefSeq"/>
        </authorList>
    </citation>
    <scope>IDENTIFICATION</scope>
</reference>
<dbReference type="Gene3D" id="2.110.10.10">
    <property type="entry name" value="Hemopexin-like domain"/>
    <property type="match status" value="1"/>
</dbReference>
<keyword evidence="4" id="KW-0479">Metal-binding</keyword>
<evidence type="ECO:0000259" key="12">
    <source>
        <dbReference type="SMART" id="SM00235"/>
    </source>
</evidence>
<gene>
    <name evidence="14" type="primary">LOC101241586</name>
</gene>
<comment type="similarity">
    <text evidence="2">Belongs to the peptidase M10A family.</text>
</comment>
<feature type="repeat" description="Hemopexin" evidence="10">
    <location>
        <begin position="558"/>
        <end position="609"/>
    </location>
</feature>
<dbReference type="InterPro" id="IPR033739">
    <property type="entry name" value="M10A_MMP"/>
</dbReference>
<reference evidence="13" key="1">
    <citation type="submission" date="2025-05" db="UniProtKB">
        <authorList>
            <consortium name="RefSeq"/>
        </authorList>
    </citation>
    <scope>NUCLEOTIDE SEQUENCE [LARGE SCALE GENOMIC DNA]</scope>
</reference>
<evidence type="ECO:0000256" key="11">
    <source>
        <dbReference type="SAM" id="SignalP"/>
    </source>
</evidence>
<organism evidence="13 14">
    <name type="scientific">Hydra vulgaris</name>
    <name type="common">Hydra</name>
    <name type="synonym">Hydra attenuata</name>
    <dbReference type="NCBI Taxonomy" id="6087"/>
    <lineage>
        <taxon>Eukaryota</taxon>
        <taxon>Metazoa</taxon>
        <taxon>Cnidaria</taxon>
        <taxon>Hydrozoa</taxon>
        <taxon>Hydroidolina</taxon>
        <taxon>Anthoathecata</taxon>
        <taxon>Aplanulata</taxon>
        <taxon>Hydridae</taxon>
        <taxon>Hydra</taxon>
    </lineage>
</organism>
<dbReference type="PANTHER" id="PTHR10201:SF323">
    <property type="entry name" value="MATRIX METALLOPROTEINASE-21"/>
    <property type="match status" value="1"/>
</dbReference>
<dbReference type="InterPro" id="IPR006026">
    <property type="entry name" value="Peptidase_Metallo"/>
</dbReference>
<dbReference type="CDD" id="cd04278">
    <property type="entry name" value="ZnMc_MMP"/>
    <property type="match status" value="1"/>
</dbReference>
<dbReference type="GO" id="GO:0008237">
    <property type="term" value="F:metallopeptidase activity"/>
    <property type="evidence" value="ECO:0007669"/>
    <property type="project" value="UniProtKB-KW"/>
</dbReference>
<protein>
    <submittedName>
        <fullName evidence="14">Matrix metalloproteinase-16 isoform X7</fullName>
    </submittedName>
</protein>
<dbReference type="SMART" id="SM00120">
    <property type="entry name" value="HX"/>
    <property type="match status" value="4"/>
</dbReference>
<dbReference type="PRINTS" id="PR00138">
    <property type="entry name" value="MATRIXIN"/>
</dbReference>
<evidence type="ECO:0000256" key="4">
    <source>
        <dbReference type="ARBA" id="ARBA00022723"/>
    </source>
</evidence>
<feature type="domain" description="Peptidase metallopeptidase" evidence="12">
    <location>
        <begin position="219"/>
        <end position="390"/>
    </location>
</feature>
<comment type="cofactor">
    <cofactor evidence="1">
        <name>Zn(2+)</name>
        <dbReference type="ChEBI" id="CHEBI:29105"/>
    </cofactor>
</comment>
<dbReference type="Proteomes" id="UP001652625">
    <property type="component" value="Chromosome 02"/>
</dbReference>
<keyword evidence="11" id="KW-0732">Signal</keyword>
<dbReference type="InterPro" id="IPR000585">
    <property type="entry name" value="Hemopexin-like_dom"/>
</dbReference>
<evidence type="ECO:0000256" key="9">
    <source>
        <dbReference type="ARBA" id="ARBA00023145"/>
    </source>
</evidence>
<dbReference type="GeneID" id="101241586"/>
<dbReference type="SMART" id="SM00235">
    <property type="entry name" value="ZnMc"/>
    <property type="match status" value="1"/>
</dbReference>
<dbReference type="PANTHER" id="PTHR10201">
    <property type="entry name" value="MATRIX METALLOPROTEINASE"/>
    <property type="match status" value="1"/>
</dbReference>
<dbReference type="SUPFAM" id="SSF47090">
    <property type="entry name" value="PGBD-like"/>
    <property type="match status" value="1"/>
</dbReference>
<feature type="signal peptide" evidence="11">
    <location>
        <begin position="1"/>
        <end position="20"/>
    </location>
</feature>
<feature type="repeat" description="Hemopexin" evidence="10">
    <location>
        <begin position="509"/>
        <end position="557"/>
    </location>
</feature>
<keyword evidence="8 14" id="KW-0482">Metalloprotease</keyword>
<keyword evidence="6" id="KW-0378">Hydrolase</keyword>
<dbReference type="RefSeq" id="XP_065647518.1">
    <property type="nucleotide sequence ID" value="XM_065791446.1"/>
</dbReference>
<proteinExistence type="inferred from homology"/>
<dbReference type="InterPro" id="IPR036365">
    <property type="entry name" value="PGBD-like_sf"/>
</dbReference>
<name>A0ABM4BEX0_HYDVU</name>
<dbReference type="SUPFAM" id="SSF55486">
    <property type="entry name" value="Metalloproteases ('zincins'), catalytic domain"/>
    <property type="match status" value="1"/>
</dbReference>
<feature type="chain" id="PRO_5045153414" evidence="11">
    <location>
        <begin position="21"/>
        <end position="635"/>
    </location>
</feature>
<sequence length="635" mass="73036">MLVYRKIFFVIVSLMSTNFGLPISFKDLVENATNESEAELTTKSDILILAEENIIEATTNPDENGILTKETIMEHTTQSDVLISTVETIMEHTTQPDVLIPTQETVMEHTTQPDVLIPTEKNTIVTQSYQNPIYEKFFIQNGYLNTTCYYEAGNDTIDLEHDKAVCFSKAVKRFQIDLGLEVTGEINPETRRYILNPRCGVSDKFIGMNSMRKHNYLIQNSAWNNSTVTWFVDGRNNGGILPTEVREIMQKSFQKWADVTNLNFIEVSNSESADIRISFQKSLHYVGQTDQDFSETRYAHAFYPRSNKEPLDGDCHFNDDQKFSTGNYSVAHSSGKISLFLIAIHELGHSLGLDHSHIEGTIMYEYYEKMHHVEDLTSFDIDGIQKLYGRKVLPAINDSIMTTTVRPKIVCPTTVDASIQISEGNIKNTLVFNKDKYYVLNSDDFGIAEGPFSVSSKFERVPYVDAVFTRGDKFHFFFYGDSYSVFKNYSLDIAPRKITDGFENLDKGFRDVDAALSIDCHVFLFKGDYYWKYTLELSTMKYKFNYEKKITTHWKGLPSSINGAFKWYDVHEHRKIYFFKGSEYYRVNVESFEVDYGYPMKLSDSFLKCTSKSSKRLFSSYILFTSALLTVRSFM</sequence>
<evidence type="ECO:0000256" key="6">
    <source>
        <dbReference type="ARBA" id="ARBA00022801"/>
    </source>
</evidence>
<dbReference type="InterPro" id="IPR024079">
    <property type="entry name" value="MetalloPept_cat_dom_sf"/>
</dbReference>
<keyword evidence="13" id="KW-1185">Reference proteome</keyword>
<dbReference type="InterPro" id="IPR036375">
    <property type="entry name" value="Hemopexin-like_dom_sf"/>
</dbReference>
<evidence type="ECO:0000256" key="1">
    <source>
        <dbReference type="ARBA" id="ARBA00001947"/>
    </source>
</evidence>
<evidence type="ECO:0000256" key="5">
    <source>
        <dbReference type="ARBA" id="ARBA00022737"/>
    </source>
</evidence>
<accession>A0ABM4BEX0</accession>
<dbReference type="InterPro" id="IPR001818">
    <property type="entry name" value="Pept_M10_metallopeptidase"/>
</dbReference>